<dbReference type="InterPro" id="IPR014016">
    <property type="entry name" value="UvrD-like_ATP-bd"/>
</dbReference>
<feature type="domain" description="UvrD-like helicase C-terminal" evidence="18">
    <location>
        <begin position="587"/>
        <end position="879"/>
    </location>
</feature>
<evidence type="ECO:0000313" key="19">
    <source>
        <dbReference type="EMBL" id="PVM85701.1"/>
    </source>
</evidence>
<dbReference type="PROSITE" id="PS51198">
    <property type="entry name" value="UVRD_HELICASE_ATP_BIND"/>
    <property type="match status" value="1"/>
</dbReference>
<evidence type="ECO:0000256" key="14">
    <source>
        <dbReference type="ARBA" id="ARBA00048988"/>
    </source>
</evidence>
<dbReference type="GO" id="GO:0005829">
    <property type="term" value="C:cytosol"/>
    <property type="evidence" value="ECO:0007669"/>
    <property type="project" value="TreeGrafter"/>
</dbReference>
<dbReference type="GO" id="GO:0005524">
    <property type="term" value="F:ATP binding"/>
    <property type="evidence" value="ECO:0007669"/>
    <property type="project" value="UniProtKB-UniRule"/>
</dbReference>
<keyword evidence="7 15" id="KW-0067">ATP-binding</keyword>
<keyword evidence="3" id="KW-0227">DNA damage</keyword>
<dbReference type="PANTHER" id="PTHR11070:SF2">
    <property type="entry name" value="ATP-DEPENDENT DNA HELICASE SRS2"/>
    <property type="match status" value="1"/>
</dbReference>
<keyword evidence="5 15" id="KW-0347">Helicase</keyword>
<dbReference type="InterPro" id="IPR014017">
    <property type="entry name" value="DNA_helicase_UvrD-like_C"/>
</dbReference>
<dbReference type="PROSITE" id="PS51217">
    <property type="entry name" value="UVRD_HELICASE_CTER"/>
    <property type="match status" value="1"/>
</dbReference>
<organism evidence="19 20">
    <name type="scientific">Caulobacter endophyticus</name>
    <dbReference type="NCBI Taxonomy" id="2172652"/>
    <lineage>
        <taxon>Bacteria</taxon>
        <taxon>Pseudomonadati</taxon>
        <taxon>Pseudomonadota</taxon>
        <taxon>Alphaproteobacteria</taxon>
        <taxon>Caulobacterales</taxon>
        <taxon>Caulobacteraceae</taxon>
        <taxon>Caulobacter</taxon>
    </lineage>
</organism>
<dbReference type="Pfam" id="PF12705">
    <property type="entry name" value="PDDEXK_1"/>
    <property type="match status" value="1"/>
</dbReference>
<dbReference type="GO" id="GO:0004527">
    <property type="term" value="F:exonuclease activity"/>
    <property type="evidence" value="ECO:0007669"/>
    <property type="project" value="UniProtKB-KW"/>
</dbReference>
<feature type="region of interest" description="Disordered" evidence="16">
    <location>
        <begin position="53"/>
        <end position="73"/>
    </location>
</feature>
<dbReference type="InterPro" id="IPR027417">
    <property type="entry name" value="P-loop_NTPase"/>
</dbReference>
<comment type="caution">
    <text evidence="19">The sequence shown here is derived from an EMBL/GenBank/DDBJ whole genome shotgun (WGS) entry which is preliminary data.</text>
</comment>
<feature type="region of interest" description="Disordered" evidence="16">
    <location>
        <begin position="998"/>
        <end position="1021"/>
    </location>
</feature>
<evidence type="ECO:0000256" key="7">
    <source>
        <dbReference type="ARBA" id="ARBA00022840"/>
    </source>
</evidence>
<feature type="region of interest" description="Disordered" evidence="16">
    <location>
        <begin position="1"/>
        <end position="38"/>
    </location>
</feature>
<dbReference type="OrthoDB" id="9810135at2"/>
<sequence>MPATTGTWRGCSSGRPAATRGTGNEGARSLKEPPPLGEAIAQRSVGGNIARPARGAAAENAPPPAFGRLPQKGRFPLSALDPQRVAADPAISAFVTANAGSGKTKTLIDRVARLLLGGAEPAAILCVTYTKAAAAEMQHRLFDRLGKWCVTPDTALRAEIAGLVDRPESEFDALALSKARSLFAKALETPGGLKIQTIHAFCEKLLRRFPIEAGVSPGFEVMDDSASAAVAQAALHKLAAFVTATDNEFSQAYARFSVALDFASFEAMFATFEHQRANIAAYLDRAGGLEGVIADIWSVCGFAEPTTAEEIAAQAMDDLDVALWRSIADVLSGGGKTDIRCADQMRAVATNPAATLDEALAVLFTEKGAGTPATWPGKTSGLKSREDLRERLLAEQERLGEAREWLRAAKVAEDSVAAMRLAALYLSEFIAEKKAQGALDFSDLIEKTRDLLTKRVDAAWVLYKLDGGVSHILLDEAQDTAPEQWEILSALTEDFFAGAGAPGRDGKAADGRTLFIVGDEKQSIYSFQGAQPERLLIETQQYIARIEAVGRVGRAVPLATSYRSTRQVLDFVDALFEAPDARLGLAPTGEDIPAHVAFRKDHPGCVDLWPLEREPVAAEREAWDAPLDVETEQGANRRLAEKIAAEIKALVERGDAVFDKDARVWRPAHYGDVLVLVRRRKALFEEVLRALKRRGVPVAGADRLSLSAHIVFDDLLALGRFCLFPDDDLTLAALLKSPFCALTDDDLYALAKGRGKTTLWSALAARSDERPAWREAHALLEWALTARRRRQPYEFYALFLGKLDANHVSNRARALTRLGEEAADALDEFLAQITNAEARGVRDLETLVAEFAALDIVVKREMEGVRRQVRVMTAHGAKGLEAPIVFLPETTMKGGARGSPLLATADKGFLWCASGKQDCEASAAARKLREDKAQQEAYRLLYVGLTRARDRLILCGRIDARTKDENVGGWYAAARAAFAHSRVEGDVRALDEETGILRYGPDPLPAPPAAERDEAPPAPLPDWARRAAEPVSAGARWAAPSALEAEEETIGSAPSPLAKIEGLGRYRRGEIIHRLLQLLPDIAPAARRAAAGRLLAAERDLTEIQRAEMTAAAFGVLEDDRFAAVFGPGSRAEASLAGAAAQLPVGMAISGRVDRLVVGPDRVLVVDYKTNRPSPDRIEDADPAYLSQMAVYAAVLAEIFPGRQIEAAIVWTDGPKLMVVPENVRAAALSRLF</sequence>
<feature type="domain" description="UvrD-like helicase ATP-binding" evidence="17">
    <location>
        <begin position="76"/>
        <end position="565"/>
    </location>
</feature>
<dbReference type="InterPro" id="IPR038726">
    <property type="entry name" value="PDDEXK_AddAB-type"/>
</dbReference>
<keyword evidence="6" id="KW-0269">Exonuclease</keyword>
<dbReference type="EMBL" id="QDKQ01000058">
    <property type="protein sequence ID" value="PVM85701.1"/>
    <property type="molecule type" value="Genomic_DNA"/>
</dbReference>
<evidence type="ECO:0000256" key="5">
    <source>
        <dbReference type="ARBA" id="ARBA00022806"/>
    </source>
</evidence>
<dbReference type="Pfam" id="PF00580">
    <property type="entry name" value="UvrD-helicase"/>
    <property type="match status" value="1"/>
</dbReference>
<dbReference type="GO" id="GO:0000725">
    <property type="term" value="P:recombinational repair"/>
    <property type="evidence" value="ECO:0007669"/>
    <property type="project" value="TreeGrafter"/>
</dbReference>
<evidence type="ECO:0000256" key="1">
    <source>
        <dbReference type="ARBA" id="ARBA00022722"/>
    </source>
</evidence>
<evidence type="ECO:0000256" key="4">
    <source>
        <dbReference type="ARBA" id="ARBA00022801"/>
    </source>
</evidence>
<dbReference type="EC" id="5.6.2.4" evidence="12"/>
<keyword evidence="8" id="KW-0238">DNA-binding</keyword>
<evidence type="ECO:0000256" key="12">
    <source>
        <dbReference type="ARBA" id="ARBA00034808"/>
    </source>
</evidence>
<dbReference type="PANTHER" id="PTHR11070">
    <property type="entry name" value="UVRD / RECB / PCRA DNA HELICASE FAMILY MEMBER"/>
    <property type="match status" value="1"/>
</dbReference>
<keyword evidence="1" id="KW-0540">Nuclease</keyword>
<proteinExistence type="predicted"/>
<dbReference type="InterPro" id="IPR000212">
    <property type="entry name" value="DNA_helicase_UvrD/REP"/>
</dbReference>
<comment type="catalytic activity">
    <reaction evidence="11">
        <text>Couples ATP hydrolysis with the unwinding of duplex DNA by translocating in the 3'-5' direction.</text>
        <dbReference type="EC" id="5.6.2.4"/>
    </reaction>
</comment>
<evidence type="ECO:0000256" key="16">
    <source>
        <dbReference type="SAM" id="MobiDB-lite"/>
    </source>
</evidence>
<dbReference type="SUPFAM" id="SSF52540">
    <property type="entry name" value="P-loop containing nucleoside triphosphate hydrolases"/>
    <property type="match status" value="1"/>
</dbReference>
<dbReference type="InterPro" id="IPR014151">
    <property type="entry name" value="DNA_helicase_AddA"/>
</dbReference>
<dbReference type="Gene3D" id="3.40.50.300">
    <property type="entry name" value="P-loop containing nucleotide triphosphate hydrolases"/>
    <property type="match status" value="4"/>
</dbReference>
<comment type="catalytic activity">
    <reaction evidence="14">
        <text>ATP + H2O = ADP + phosphate + H(+)</text>
        <dbReference type="Rhea" id="RHEA:13065"/>
        <dbReference type="ChEBI" id="CHEBI:15377"/>
        <dbReference type="ChEBI" id="CHEBI:15378"/>
        <dbReference type="ChEBI" id="CHEBI:30616"/>
        <dbReference type="ChEBI" id="CHEBI:43474"/>
        <dbReference type="ChEBI" id="CHEBI:456216"/>
        <dbReference type="EC" id="5.6.2.4"/>
    </reaction>
</comment>
<dbReference type="InterPro" id="IPR011604">
    <property type="entry name" value="PDDEXK-like_dom_sf"/>
</dbReference>
<keyword evidence="4 15" id="KW-0378">Hydrolase</keyword>
<gene>
    <name evidence="19" type="primary">addA</name>
    <name evidence="19" type="ORF">DDF67_17500</name>
</gene>
<evidence type="ECO:0000256" key="9">
    <source>
        <dbReference type="ARBA" id="ARBA00023204"/>
    </source>
</evidence>
<dbReference type="GO" id="GO:0033202">
    <property type="term" value="C:DNA helicase complex"/>
    <property type="evidence" value="ECO:0007669"/>
    <property type="project" value="TreeGrafter"/>
</dbReference>
<keyword evidence="20" id="KW-1185">Reference proteome</keyword>
<protein>
    <recommendedName>
        <fullName evidence="12">DNA 3'-5' helicase</fullName>
        <ecNumber evidence="12">5.6.2.4</ecNumber>
    </recommendedName>
    <alternativeName>
        <fullName evidence="13">DNA 3'-5' helicase II</fullName>
    </alternativeName>
</protein>
<name>A0A2T9JQ17_9CAUL</name>
<reference evidence="19 20" key="1">
    <citation type="submission" date="2018-04" db="EMBL/GenBank/DDBJ databases">
        <title>The genome sequence of Caulobacter sp. 744.</title>
        <authorList>
            <person name="Gao J."/>
            <person name="Sun J."/>
        </authorList>
    </citation>
    <scope>NUCLEOTIDE SEQUENCE [LARGE SCALE GENOMIC DNA]</scope>
    <source>
        <strain evidence="19 20">774</strain>
    </source>
</reference>
<evidence type="ECO:0000259" key="17">
    <source>
        <dbReference type="PROSITE" id="PS51198"/>
    </source>
</evidence>
<evidence type="ECO:0000256" key="2">
    <source>
        <dbReference type="ARBA" id="ARBA00022741"/>
    </source>
</evidence>
<evidence type="ECO:0000256" key="13">
    <source>
        <dbReference type="ARBA" id="ARBA00034923"/>
    </source>
</evidence>
<feature type="binding site" evidence="15">
    <location>
        <begin position="97"/>
        <end position="104"/>
    </location>
    <ligand>
        <name>ATP</name>
        <dbReference type="ChEBI" id="CHEBI:30616"/>
    </ligand>
</feature>
<evidence type="ECO:0000256" key="10">
    <source>
        <dbReference type="ARBA" id="ARBA00023235"/>
    </source>
</evidence>
<evidence type="ECO:0000256" key="15">
    <source>
        <dbReference type="PROSITE-ProRule" id="PRU00560"/>
    </source>
</evidence>
<keyword evidence="2 15" id="KW-0547">Nucleotide-binding</keyword>
<dbReference type="Gene3D" id="3.90.320.10">
    <property type="match status" value="1"/>
</dbReference>
<dbReference type="AlphaFoldDB" id="A0A2T9JQ17"/>
<evidence type="ECO:0000313" key="20">
    <source>
        <dbReference type="Proteomes" id="UP000245073"/>
    </source>
</evidence>
<evidence type="ECO:0000259" key="18">
    <source>
        <dbReference type="PROSITE" id="PS51217"/>
    </source>
</evidence>
<evidence type="ECO:0000256" key="3">
    <source>
        <dbReference type="ARBA" id="ARBA00022763"/>
    </source>
</evidence>
<keyword evidence="9" id="KW-0234">DNA repair</keyword>
<dbReference type="Proteomes" id="UP000245073">
    <property type="component" value="Unassembled WGS sequence"/>
</dbReference>
<dbReference type="NCBIfam" id="TIGR02784">
    <property type="entry name" value="addA_alphas"/>
    <property type="match status" value="1"/>
</dbReference>
<dbReference type="Pfam" id="PF13361">
    <property type="entry name" value="UvrD_C"/>
    <property type="match status" value="1"/>
</dbReference>
<dbReference type="GO" id="GO:0003677">
    <property type="term" value="F:DNA binding"/>
    <property type="evidence" value="ECO:0007669"/>
    <property type="project" value="UniProtKB-KW"/>
</dbReference>
<dbReference type="GO" id="GO:0043138">
    <property type="term" value="F:3'-5' DNA helicase activity"/>
    <property type="evidence" value="ECO:0007669"/>
    <property type="project" value="UniProtKB-EC"/>
</dbReference>
<evidence type="ECO:0000256" key="6">
    <source>
        <dbReference type="ARBA" id="ARBA00022839"/>
    </source>
</evidence>
<evidence type="ECO:0000256" key="11">
    <source>
        <dbReference type="ARBA" id="ARBA00034617"/>
    </source>
</evidence>
<dbReference type="SUPFAM" id="SSF52980">
    <property type="entry name" value="Restriction endonuclease-like"/>
    <property type="match status" value="1"/>
</dbReference>
<accession>A0A2T9JQ17</accession>
<dbReference type="InterPro" id="IPR011335">
    <property type="entry name" value="Restrct_endonuc-II-like"/>
</dbReference>
<evidence type="ECO:0000256" key="8">
    <source>
        <dbReference type="ARBA" id="ARBA00023125"/>
    </source>
</evidence>
<keyword evidence="10" id="KW-0413">Isomerase</keyword>